<dbReference type="EMBL" id="CP021235">
    <property type="protein sequence ID" value="ARS34549.1"/>
    <property type="molecule type" value="Genomic_DNA"/>
</dbReference>
<keyword evidence="3" id="KW-1185">Reference proteome</keyword>
<dbReference type="Proteomes" id="UP000266292">
    <property type="component" value="Chromosome"/>
</dbReference>
<dbReference type="STRING" id="709015.GCA_000472485_00657"/>
<dbReference type="InterPro" id="IPR048551">
    <property type="entry name" value="DACNV"/>
</dbReference>
<dbReference type="OrthoDB" id="782779at2"/>
<sequence>MPQNRETTYQAARAVAQQLEAHFDKHLTTARHQGDTNLAEAPRAKTIELILDTAFWASLRHEEGRPPRISLAFLSPEQAEQPLLFQQHLPFSSYVLTKLGPGVERPGIHLGVWLKEGELCVWGTTRSIPSLCFVVDVSEPGLLVIKHKRIDGFGKFANVAVLKGDQVKMIDEEQNSMPDCPNMLSSLLGFTTRSSWHDGINVLVQLAVSMREHRRGGLLLVVPSDSKTWEESIVHPILYAVTPAFDGLAALMRQDEEEKSQPAWQAALRREVDSLAGLTAIDGATILNDRYELLAFGAKIGRPMKSVPVERVTITEPVLGGGAATVHPSQIGGTRHLSAAQFVHDQHDALALTASQDGRFTIFSWSPCEQRVQAHRIDTLLL</sequence>
<protein>
    <recommendedName>
        <fullName evidence="1">Probable sensor domain-containing protein</fullName>
    </recommendedName>
</protein>
<dbReference type="KEGG" id="pact:CA264_03320"/>
<evidence type="ECO:0000313" key="2">
    <source>
        <dbReference type="EMBL" id="ARS34549.1"/>
    </source>
</evidence>
<reference evidence="3" key="1">
    <citation type="submission" date="2017-05" db="EMBL/GenBank/DDBJ databases">
        <authorList>
            <person name="Ray J."/>
            <person name="Price M."/>
            <person name="Deutschbauer A."/>
        </authorList>
    </citation>
    <scope>NUCLEOTIDE SEQUENCE [LARGE SCALE GENOMIC DNA]</scope>
    <source>
        <strain evidence="3">DSM 19842</strain>
    </source>
</reference>
<dbReference type="AlphaFoldDB" id="A0A1X9YNW3"/>
<dbReference type="Pfam" id="PF21751">
    <property type="entry name" value="DACNV"/>
    <property type="match status" value="1"/>
</dbReference>
<evidence type="ECO:0000313" key="3">
    <source>
        <dbReference type="Proteomes" id="UP000266292"/>
    </source>
</evidence>
<name>A0A1X9YNW3_9BACT</name>
<evidence type="ECO:0000259" key="1">
    <source>
        <dbReference type="Pfam" id="PF21751"/>
    </source>
</evidence>
<accession>A0A1X9YNW3</accession>
<feature type="domain" description="Probable sensor" evidence="1">
    <location>
        <begin position="37"/>
        <end position="125"/>
    </location>
</feature>
<gene>
    <name evidence="2" type="ORF">CA264_03320</name>
</gene>
<dbReference type="RefSeq" id="WP_025604577.1">
    <property type="nucleotide sequence ID" value="NZ_CP021235.1"/>
</dbReference>
<proteinExistence type="predicted"/>
<organism evidence="2 3">
    <name type="scientific">Pontibacter actiniarum</name>
    <dbReference type="NCBI Taxonomy" id="323450"/>
    <lineage>
        <taxon>Bacteria</taxon>
        <taxon>Pseudomonadati</taxon>
        <taxon>Bacteroidota</taxon>
        <taxon>Cytophagia</taxon>
        <taxon>Cytophagales</taxon>
        <taxon>Hymenobacteraceae</taxon>
        <taxon>Pontibacter</taxon>
    </lineage>
</organism>